<evidence type="ECO:0000256" key="1">
    <source>
        <dbReference type="SAM" id="MobiDB-lite"/>
    </source>
</evidence>
<keyword evidence="2" id="KW-0812">Transmembrane</keyword>
<reference evidence="4" key="2">
    <citation type="submission" date="2021-02" db="EMBL/GenBank/DDBJ databases">
        <title>Aspergillus puulaauensis MK2 genome sequence.</title>
        <authorList>
            <person name="Futagami T."/>
            <person name="Mori K."/>
            <person name="Kadooka C."/>
            <person name="Tanaka T."/>
        </authorList>
    </citation>
    <scope>NUCLEOTIDE SEQUENCE</scope>
    <source>
        <strain evidence="4">MK2</strain>
    </source>
</reference>
<feature type="region of interest" description="Disordered" evidence="1">
    <location>
        <begin position="369"/>
        <end position="398"/>
    </location>
</feature>
<organism evidence="4 5">
    <name type="scientific">Aspergillus puulaauensis</name>
    <dbReference type="NCBI Taxonomy" id="1220207"/>
    <lineage>
        <taxon>Eukaryota</taxon>
        <taxon>Fungi</taxon>
        <taxon>Dikarya</taxon>
        <taxon>Ascomycota</taxon>
        <taxon>Pezizomycotina</taxon>
        <taxon>Eurotiomycetes</taxon>
        <taxon>Eurotiomycetidae</taxon>
        <taxon>Eurotiales</taxon>
        <taxon>Aspergillaceae</taxon>
        <taxon>Aspergillus</taxon>
    </lineage>
</organism>
<keyword evidence="2" id="KW-1133">Transmembrane helix</keyword>
<feature type="transmembrane region" description="Helical" evidence="2">
    <location>
        <begin position="340"/>
        <end position="361"/>
    </location>
</feature>
<reference evidence="4" key="1">
    <citation type="submission" date="2021-01" db="EMBL/GenBank/DDBJ databases">
        <authorList>
            <consortium name="Aspergillus puulaauensis MK2 genome sequencing consortium"/>
            <person name="Kazuki M."/>
            <person name="Futagami T."/>
        </authorList>
    </citation>
    <scope>NUCLEOTIDE SEQUENCE</scope>
    <source>
        <strain evidence="4">MK2</strain>
    </source>
</reference>
<dbReference type="EMBL" id="AP024446">
    <property type="protein sequence ID" value="BCS24440.1"/>
    <property type="molecule type" value="Genomic_DNA"/>
</dbReference>
<keyword evidence="3" id="KW-0732">Signal</keyword>
<feature type="chain" id="PRO_5031007436" evidence="3">
    <location>
        <begin position="20"/>
        <end position="398"/>
    </location>
</feature>
<keyword evidence="5" id="KW-1185">Reference proteome</keyword>
<dbReference type="AlphaFoldDB" id="A0A7R7XMW7"/>
<feature type="signal peptide" evidence="3">
    <location>
        <begin position="1"/>
        <end position="19"/>
    </location>
</feature>
<dbReference type="Proteomes" id="UP000654913">
    <property type="component" value="Chromosome 4"/>
</dbReference>
<evidence type="ECO:0000256" key="2">
    <source>
        <dbReference type="SAM" id="Phobius"/>
    </source>
</evidence>
<feature type="compositionally biased region" description="Low complexity" evidence="1">
    <location>
        <begin position="379"/>
        <end position="389"/>
    </location>
</feature>
<dbReference type="RefSeq" id="XP_041556634.1">
    <property type="nucleotide sequence ID" value="XM_041704005.1"/>
</dbReference>
<proteinExistence type="predicted"/>
<evidence type="ECO:0000313" key="4">
    <source>
        <dbReference type="EMBL" id="BCS24440.1"/>
    </source>
</evidence>
<dbReference type="OrthoDB" id="536881at2759"/>
<dbReference type="KEGG" id="apuu:APUU_40884A"/>
<name>A0A7R7XMW7_9EURO</name>
<evidence type="ECO:0000313" key="5">
    <source>
        <dbReference type="Proteomes" id="UP000654913"/>
    </source>
</evidence>
<dbReference type="SUPFAM" id="SSF52058">
    <property type="entry name" value="L domain-like"/>
    <property type="match status" value="1"/>
</dbReference>
<evidence type="ECO:0000256" key="3">
    <source>
        <dbReference type="SAM" id="SignalP"/>
    </source>
</evidence>
<protein>
    <submittedName>
        <fullName evidence="4">Uncharacterized protein</fullName>
    </submittedName>
</protein>
<accession>A0A7R7XMW7</accession>
<keyword evidence="2" id="KW-0472">Membrane</keyword>
<dbReference type="GeneID" id="64974445"/>
<gene>
    <name evidence="4" type="ORF">APUU_40884A</name>
</gene>
<sequence>MFLPLWLLLAAASLPHVSARVCTPEGAFFDISTQEALDSFTNNCTAANSTLRFGTNYTDSLVLPNITNVTGDIEITASDRLESIEIPDVEHLSGLWISEALNLARISLPKVRYIENVYLNTSAASPVLELPLLERVDSLLLYGNWSSMAFDALHTVNDTLFVCQDEQCDPDTAPERSMDISFPALKQINGRAEFGGNIANLSLPELVTTASHMNIYHLGPILNPSLPKLDTVENLDFQGNISTIELPSIQKLDMFQCYTDEPLSLNLPAETAQYIYIDVPSIKSLSFPNLTNSSAVSIRSDEAYDCDKLHKSIRVDVQHDIIFYCDVPSSSGLSTGAKTGIGVGVGIAGLGLIGLAVVFWLRRRAKKKERGSHAEEQKMAAMGAGSGSDDSGKSLRSL</sequence>